<sequence>MGMQGNTAATGRTSSVIALTIARFDPASIPTTPLFGFERSRSWSVCLVHEGVTYPYLDALAIKQWLSQQPVVETRMAQSMQMRESIKLHQLVALVAIADTGSVRSAAAILGVTAQAVAKNLRQLQESLRMPLVLHTPAGIVLTDGGRMLLQHARLIVGQTSRALDDIDTLRGQPRGRLSFGLPPWMVMAFLPDTMKRFEQTLPGVALETFDGYLVLGLPRLRDGSIDFLIGRPTPEDLGAEFNFRPLLVAGNGVVARQGHPAAGKHSLADLLDYGWLLSRDPGREAHLPANIFTRHGLPSPRALHYVHSLAAVIYLLQHSDRLSIFPWPLIELCSRRQNLCVIPVQEEIEEQTIGIVTLAGRPQSVASTCFIGYLIDTIRDVSNSDRPETRRMMRSVELLI</sequence>
<dbReference type="SUPFAM" id="SSF46785">
    <property type="entry name" value="Winged helix' DNA-binding domain"/>
    <property type="match status" value="1"/>
</dbReference>
<dbReference type="HOGENOM" id="CLU_039613_6_0_4"/>
<dbReference type="InterPro" id="IPR000847">
    <property type="entry name" value="LysR_HTH_N"/>
</dbReference>
<dbReference type="GO" id="GO:0003677">
    <property type="term" value="F:DNA binding"/>
    <property type="evidence" value="ECO:0007669"/>
    <property type="project" value="UniProtKB-KW"/>
</dbReference>
<evidence type="ECO:0000256" key="4">
    <source>
        <dbReference type="ARBA" id="ARBA00023163"/>
    </source>
</evidence>
<accession>D5WMB8</accession>
<evidence type="ECO:0000313" key="7">
    <source>
        <dbReference type="Proteomes" id="UP000002190"/>
    </source>
</evidence>
<dbReference type="KEGG" id="bge:BC1002_6522"/>
<keyword evidence="3" id="KW-0238">DNA-binding</keyword>
<dbReference type="eggNOG" id="COG0583">
    <property type="taxonomic scope" value="Bacteria"/>
</dbReference>
<evidence type="ECO:0000256" key="2">
    <source>
        <dbReference type="ARBA" id="ARBA00023015"/>
    </source>
</evidence>
<evidence type="ECO:0000256" key="1">
    <source>
        <dbReference type="ARBA" id="ARBA00009437"/>
    </source>
</evidence>
<dbReference type="STRING" id="640511.BC1002_6522"/>
<name>D5WMB8_PARAM</name>
<dbReference type="InterPro" id="IPR036390">
    <property type="entry name" value="WH_DNA-bd_sf"/>
</dbReference>
<dbReference type="InterPro" id="IPR036388">
    <property type="entry name" value="WH-like_DNA-bd_sf"/>
</dbReference>
<feature type="domain" description="HTH lysR-type" evidence="5">
    <location>
        <begin position="86"/>
        <end position="143"/>
    </location>
</feature>
<evidence type="ECO:0000313" key="6">
    <source>
        <dbReference type="EMBL" id="ADG20364.1"/>
    </source>
</evidence>
<dbReference type="Gene3D" id="3.40.190.10">
    <property type="entry name" value="Periplasmic binding protein-like II"/>
    <property type="match status" value="1"/>
</dbReference>
<dbReference type="Proteomes" id="UP000002190">
    <property type="component" value="Chromosome 3"/>
</dbReference>
<evidence type="ECO:0000256" key="3">
    <source>
        <dbReference type="ARBA" id="ARBA00023125"/>
    </source>
</evidence>
<dbReference type="PANTHER" id="PTHR30419">
    <property type="entry name" value="HTH-TYPE TRANSCRIPTIONAL REGULATOR YBHD"/>
    <property type="match status" value="1"/>
</dbReference>
<dbReference type="PANTHER" id="PTHR30419:SF30">
    <property type="entry name" value="LYSR FAMILY TRANSCRIPTIONAL REGULATOR"/>
    <property type="match status" value="1"/>
</dbReference>
<dbReference type="SUPFAM" id="SSF53850">
    <property type="entry name" value="Periplasmic binding protein-like II"/>
    <property type="match status" value="1"/>
</dbReference>
<dbReference type="GO" id="GO:0005829">
    <property type="term" value="C:cytosol"/>
    <property type="evidence" value="ECO:0007669"/>
    <property type="project" value="TreeGrafter"/>
</dbReference>
<gene>
    <name evidence="6" type="ordered locus">BC1002_6522</name>
</gene>
<dbReference type="InterPro" id="IPR005119">
    <property type="entry name" value="LysR_subst-bd"/>
</dbReference>
<dbReference type="Pfam" id="PF00126">
    <property type="entry name" value="HTH_1"/>
    <property type="match status" value="1"/>
</dbReference>
<dbReference type="PROSITE" id="PS50931">
    <property type="entry name" value="HTH_LYSR"/>
    <property type="match status" value="1"/>
</dbReference>
<dbReference type="InterPro" id="IPR050950">
    <property type="entry name" value="HTH-type_LysR_regulators"/>
</dbReference>
<dbReference type="Pfam" id="PF03466">
    <property type="entry name" value="LysR_substrate"/>
    <property type="match status" value="1"/>
</dbReference>
<protein>
    <submittedName>
        <fullName evidence="6">Transcriptional regulator, LysR family</fullName>
    </submittedName>
</protein>
<dbReference type="AlphaFoldDB" id="D5WMB8"/>
<dbReference type="Gene3D" id="1.10.10.10">
    <property type="entry name" value="Winged helix-like DNA-binding domain superfamily/Winged helix DNA-binding domain"/>
    <property type="match status" value="1"/>
</dbReference>
<dbReference type="GO" id="GO:0003700">
    <property type="term" value="F:DNA-binding transcription factor activity"/>
    <property type="evidence" value="ECO:0007669"/>
    <property type="project" value="InterPro"/>
</dbReference>
<keyword evidence="2" id="KW-0805">Transcription regulation</keyword>
<comment type="similarity">
    <text evidence="1">Belongs to the LysR transcriptional regulatory family.</text>
</comment>
<proteinExistence type="inferred from homology"/>
<organism evidence="6 7">
    <name type="scientific">Paraburkholderia atlantica</name>
    <dbReference type="NCBI Taxonomy" id="2654982"/>
    <lineage>
        <taxon>Bacteria</taxon>
        <taxon>Pseudomonadati</taxon>
        <taxon>Pseudomonadota</taxon>
        <taxon>Betaproteobacteria</taxon>
        <taxon>Burkholderiales</taxon>
        <taxon>Burkholderiaceae</taxon>
        <taxon>Paraburkholderia</taxon>
    </lineage>
</organism>
<dbReference type="EMBL" id="CP002015">
    <property type="protein sequence ID" value="ADG20364.1"/>
    <property type="molecule type" value="Genomic_DNA"/>
</dbReference>
<reference evidence="6 7" key="2">
    <citation type="journal article" date="2012" name="J. Bacteriol.">
        <title>Genome Sequences of Burkholderia sp. Strains CCGE1002 and H160, Isolated from Legume Nodules in Mexico and Brazil.</title>
        <authorList>
            <person name="Ormeno-Orrillo E."/>
            <person name="Rogel M.A."/>
            <person name="Chueire L.M."/>
            <person name="Tiedje J.M."/>
            <person name="Martinez-Romero E."/>
            <person name="Hungria M."/>
        </authorList>
    </citation>
    <scope>NUCLEOTIDE SEQUENCE [LARGE SCALE GENOMIC DNA]</scope>
    <source>
        <strain evidence="6 7">CCGE1002</strain>
    </source>
</reference>
<evidence type="ECO:0000259" key="5">
    <source>
        <dbReference type="PROSITE" id="PS50931"/>
    </source>
</evidence>
<reference evidence="7" key="1">
    <citation type="submission" date="2010-04" db="EMBL/GenBank/DDBJ databases">
        <title>Complete sequence of chromosome 3 of Burkholderia sp. CCGE1002.</title>
        <authorList>
            <consortium name="US DOE Joint Genome Institute"/>
            <person name="Lucas S."/>
            <person name="Copeland A."/>
            <person name="Lapidus A."/>
            <person name="Cheng J.-F."/>
            <person name="Bruce D."/>
            <person name="Goodwin L."/>
            <person name="Pitluck S."/>
            <person name="Chertkov O."/>
            <person name="Detter J.C."/>
            <person name="Han C."/>
            <person name="Tapia R."/>
            <person name="Land M."/>
            <person name="Hauser L."/>
            <person name="Kyrpides N."/>
            <person name="Ovchinnikova G."/>
            <person name="Martinez-Romero E."/>
            <person name="Hernandez M.A.R."/>
            <person name="Tiedje J.M."/>
            <person name="Woyke T."/>
        </authorList>
    </citation>
    <scope>NUCLEOTIDE SEQUENCE [LARGE SCALE GENOMIC DNA]</scope>
    <source>
        <strain evidence="7">CCGE1002</strain>
    </source>
</reference>
<keyword evidence="4" id="KW-0804">Transcription</keyword>